<dbReference type="EMBL" id="JAQNDN010000024">
    <property type="protein sequence ID" value="MDC0674338.1"/>
    <property type="molecule type" value="Genomic_DNA"/>
</dbReference>
<gene>
    <name evidence="1" type="ORF">POL58_41705</name>
</gene>
<protein>
    <submittedName>
        <fullName evidence="1">Uncharacterized protein</fullName>
    </submittedName>
</protein>
<sequence>MTDTPARNHRIALLGLTVAGIVLGAGLRASESRAHASSLECPDDGILGGDFVEVRRISGTGDIESQAYWRSNIELSLRTNKLGVFDAVFDPAHPPFDLDLAPEAAP</sequence>
<organism evidence="1 2">
    <name type="scientific">Nannocystis radixulma</name>
    <dbReference type="NCBI Taxonomy" id="2995305"/>
    <lineage>
        <taxon>Bacteria</taxon>
        <taxon>Pseudomonadati</taxon>
        <taxon>Myxococcota</taxon>
        <taxon>Polyangia</taxon>
        <taxon>Nannocystales</taxon>
        <taxon>Nannocystaceae</taxon>
        <taxon>Nannocystis</taxon>
    </lineage>
</organism>
<accession>A0ABT5BJM6</accession>
<proteinExistence type="predicted"/>
<dbReference type="Proteomes" id="UP001217838">
    <property type="component" value="Unassembled WGS sequence"/>
</dbReference>
<evidence type="ECO:0000313" key="1">
    <source>
        <dbReference type="EMBL" id="MDC0674338.1"/>
    </source>
</evidence>
<evidence type="ECO:0000313" key="2">
    <source>
        <dbReference type="Proteomes" id="UP001217838"/>
    </source>
</evidence>
<comment type="caution">
    <text evidence="1">The sequence shown here is derived from an EMBL/GenBank/DDBJ whole genome shotgun (WGS) entry which is preliminary data.</text>
</comment>
<reference evidence="1 2" key="1">
    <citation type="submission" date="2022-11" db="EMBL/GenBank/DDBJ databases">
        <title>Minimal conservation of predation-associated metabolite biosynthetic gene clusters underscores biosynthetic potential of Myxococcota including descriptions for ten novel species: Archangium lansinium sp. nov., Myxococcus landrumus sp. nov., Nannocystis bai.</title>
        <authorList>
            <person name="Ahearne A."/>
            <person name="Stevens C."/>
            <person name="Dowd S."/>
        </authorList>
    </citation>
    <scope>NUCLEOTIDE SEQUENCE [LARGE SCALE GENOMIC DNA]</scope>
    <source>
        <strain evidence="1 2">NCELM</strain>
    </source>
</reference>
<name>A0ABT5BJM6_9BACT</name>
<dbReference type="RefSeq" id="WP_272008484.1">
    <property type="nucleotide sequence ID" value="NZ_JAQNDN010000024.1"/>
</dbReference>
<keyword evidence="2" id="KW-1185">Reference proteome</keyword>